<feature type="compositionally biased region" description="Polar residues" evidence="3">
    <location>
        <begin position="318"/>
        <end position="328"/>
    </location>
</feature>
<dbReference type="PANTHER" id="PTHR11905:SF159">
    <property type="entry name" value="ADAM METALLOPROTEASE"/>
    <property type="match status" value="1"/>
</dbReference>
<feature type="disulfide bond" evidence="2">
    <location>
        <begin position="35"/>
        <end position="44"/>
    </location>
</feature>
<keyword evidence="7" id="KW-1185">Reference proteome</keyword>
<feature type="disulfide bond" evidence="2">
    <location>
        <begin position="17"/>
        <end position="27"/>
    </location>
</feature>
<evidence type="ECO:0000256" key="2">
    <source>
        <dbReference type="PROSITE-ProRule" id="PRU00076"/>
    </source>
</evidence>
<dbReference type="EMBL" id="JACEEZ010001448">
    <property type="protein sequence ID" value="KAG0729218.1"/>
    <property type="molecule type" value="Genomic_DNA"/>
</dbReference>
<feature type="compositionally biased region" description="Polar residues" evidence="3">
    <location>
        <begin position="277"/>
        <end position="286"/>
    </location>
</feature>
<comment type="caution">
    <text evidence="6">The sequence shown here is derived from an EMBL/GenBank/DDBJ whole genome shotgun (WGS) entry which is preliminary data.</text>
</comment>
<dbReference type="Proteomes" id="UP000770661">
    <property type="component" value="Unassembled WGS sequence"/>
</dbReference>
<feature type="compositionally biased region" description="Polar residues" evidence="3">
    <location>
        <begin position="372"/>
        <end position="382"/>
    </location>
</feature>
<reference evidence="6" key="1">
    <citation type="submission" date="2020-07" db="EMBL/GenBank/DDBJ databases">
        <title>The High-quality genome of the commercially important snow crab, Chionoecetes opilio.</title>
        <authorList>
            <person name="Jeong J.-H."/>
            <person name="Ryu S."/>
        </authorList>
    </citation>
    <scope>NUCLEOTIDE SEQUENCE</scope>
    <source>
        <strain evidence="6">MADBK_172401_WGS</strain>
        <tissue evidence="6">Digestive gland</tissue>
    </source>
</reference>
<keyword evidence="1" id="KW-0482">Metalloprotease</keyword>
<evidence type="ECO:0000313" key="7">
    <source>
        <dbReference type="Proteomes" id="UP000770661"/>
    </source>
</evidence>
<keyword evidence="4" id="KW-1133">Transmembrane helix</keyword>
<feature type="compositionally biased region" description="Basic and acidic residues" evidence="3">
    <location>
        <begin position="261"/>
        <end position="276"/>
    </location>
</feature>
<keyword evidence="2" id="KW-0245">EGF-like domain</keyword>
<keyword evidence="1" id="KW-0645">Protease</keyword>
<dbReference type="AlphaFoldDB" id="A0A8J4YJD9"/>
<accession>A0A8J4YJD9</accession>
<feature type="region of interest" description="Disordered" evidence="3">
    <location>
        <begin position="226"/>
        <end position="245"/>
    </location>
</feature>
<keyword evidence="1" id="KW-0378">Hydrolase</keyword>
<dbReference type="GO" id="GO:0008237">
    <property type="term" value="F:metallopeptidase activity"/>
    <property type="evidence" value="ECO:0007669"/>
    <property type="project" value="UniProtKB-KW"/>
</dbReference>
<evidence type="ECO:0000256" key="4">
    <source>
        <dbReference type="SAM" id="Phobius"/>
    </source>
</evidence>
<evidence type="ECO:0000256" key="1">
    <source>
        <dbReference type="ARBA" id="ARBA00023049"/>
    </source>
</evidence>
<keyword evidence="4" id="KW-0472">Membrane</keyword>
<protein>
    <submittedName>
        <fullName evidence="6">Disintegrin and metalloproteinase domain-containing protein 18</fullName>
    </submittedName>
</protein>
<proteinExistence type="predicted"/>
<evidence type="ECO:0000259" key="5">
    <source>
        <dbReference type="PROSITE" id="PS50026"/>
    </source>
</evidence>
<evidence type="ECO:0000313" key="6">
    <source>
        <dbReference type="EMBL" id="KAG0729218.1"/>
    </source>
</evidence>
<dbReference type="OrthoDB" id="5951731at2759"/>
<feature type="domain" description="EGF-like" evidence="5">
    <location>
        <begin position="13"/>
        <end position="45"/>
    </location>
</feature>
<dbReference type="PROSITE" id="PS50026">
    <property type="entry name" value="EGF_3"/>
    <property type="match status" value="1"/>
</dbReference>
<sequence>MCIKQRCEEVPRPAGDCSGGCSGNGVCNSLDHCHCYAGYAPPNCSLAGPGGSVDSNVMSDVSDPWLPLTVAWVVVVLLLSLLGVTCCCWGCVKGWYKRKGRDNLSGSIPWCAACLDACCCPVMTKTARWMLTVGSSPEKKLMNRNIEVNEGENEDMLCSVDLEIKSTAETSSWGVASEKLVTELVTITPKDSPDTHRKVRLPSESPLQHHKSEDNLRRPNYLQSISMDSGCVSDSEDDDASNKRDSLKLSMSSLLSVLMKVGDKKPKTMKDSEHQLSRGTGSQKSIPLSRFVVDPLAGRRGARHGTPPPHHARPAYNRSISTDIISTRQNRKEGTPPPPPPSALKPNKSEENLSKAFESPSRGRFPPHRQHSPPTDTSTRASASPEKFIHENGARDPPTPTSGKAPLMPSKNKLLPPPPEKFIHKNSTRDPPTSTSGKAPLMPTKNKPLPSLPLKRNTPSPPQTGSQRHHGRSLNKRPIPPSGASRPSPPKTSSGVKGSLQDTAASKKVLEMTRKLKLHEVEVLRTKQWSASFCHVGTVGVLLTHTLFCRGAKALMGIVLLVGSLTTAPDTAG</sequence>
<evidence type="ECO:0000256" key="3">
    <source>
        <dbReference type="SAM" id="MobiDB-lite"/>
    </source>
</evidence>
<dbReference type="PROSITE" id="PS01186">
    <property type="entry name" value="EGF_2"/>
    <property type="match status" value="1"/>
</dbReference>
<gene>
    <name evidence="6" type="primary">Adam18</name>
    <name evidence="6" type="ORF">GWK47_000340</name>
</gene>
<comment type="caution">
    <text evidence="2">Lacks conserved residue(s) required for the propagation of feature annotation.</text>
</comment>
<keyword evidence="2" id="KW-1015">Disulfide bond</keyword>
<dbReference type="PANTHER" id="PTHR11905">
    <property type="entry name" value="ADAM A DISINTEGRIN AND METALLOPROTEASE DOMAIN"/>
    <property type="match status" value="1"/>
</dbReference>
<feature type="transmembrane region" description="Helical" evidence="4">
    <location>
        <begin position="65"/>
        <end position="92"/>
    </location>
</feature>
<keyword evidence="4" id="KW-0812">Transmembrane</keyword>
<dbReference type="InterPro" id="IPR000742">
    <property type="entry name" value="EGF"/>
</dbReference>
<organism evidence="6 7">
    <name type="scientific">Chionoecetes opilio</name>
    <name type="common">Atlantic snow crab</name>
    <name type="synonym">Cancer opilio</name>
    <dbReference type="NCBI Taxonomy" id="41210"/>
    <lineage>
        <taxon>Eukaryota</taxon>
        <taxon>Metazoa</taxon>
        <taxon>Ecdysozoa</taxon>
        <taxon>Arthropoda</taxon>
        <taxon>Crustacea</taxon>
        <taxon>Multicrustacea</taxon>
        <taxon>Malacostraca</taxon>
        <taxon>Eumalacostraca</taxon>
        <taxon>Eucarida</taxon>
        <taxon>Decapoda</taxon>
        <taxon>Pleocyemata</taxon>
        <taxon>Brachyura</taxon>
        <taxon>Eubrachyura</taxon>
        <taxon>Majoidea</taxon>
        <taxon>Majidae</taxon>
        <taxon>Chionoecetes</taxon>
    </lineage>
</organism>
<feature type="compositionally biased region" description="Polar residues" evidence="3">
    <location>
        <begin position="491"/>
        <end position="503"/>
    </location>
</feature>
<feature type="region of interest" description="Disordered" evidence="3">
    <location>
        <begin position="261"/>
        <end position="503"/>
    </location>
</feature>
<feature type="region of interest" description="Disordered" evidence="3">
    <location>
        <begin position="188"/>
        <end position="220"/>
    </location>
</feature>
<name>A0A8J4YJD9_CHIOP</name>